<sequence length="153" mass="16994">MQGRFAGFSVGVSEYEETGYHTCFDYGKNGPLPNLLIAHNASCTPPAEGRYVMITNNRNDGPYGAGYSSTAFVNLCEVEIFVEECGNNTFGENCSETCGKCKENLCHYVTGTCLQGCQDGWSSLLCDIGSYVFFFSKTILYAFPSKKRKYEYF</sequence>
<evidence type="ECO:0000313" key="1">
    <source>
        <dbReference type="EMBL" id="KAK3089686.1"/>
    </source>
</evidence>
<accession>A0AA88Y536</accession>
<name>A0AA88Y536_PINIB</name>
<dbReference type="EMBL" id="VSWD01000010">
    <property type="protein sequence ID" value="KAK3089686.1"/>
    <property type="molecule type" value="Genomic_DNA"/>
</dbReference>
<gene>
    <name evidence="1" type="ORF">FSP39_005593</name>
</gene>
<proteinExistence type="predicted"/>
<reference evidence="1" key="1">
    <citation type="submission" date="2019-08" db="EMBL/GenBank/DDBJ databases">
        <title>The improved chromosome-level genome for the pearl oyster Pinctada fucata martensii using PacBio sequencing and Hi-C.</title>
        <authorList>
            <person name="Zheng Z."/>
        </authorList>
    </citation>
    <scope>NUCLEOTIDE SEQUENCE</scope>
    <source>
        <strain evidence="1">ZZ-2019</strain>
        <tissue evidence="1">Adductor muscle</tissue>
    </source>
</reference>
<comment type="caution">
    <text evidence="1">The sequence shown here is derived from an EMBL/GenBank/DDBJ whole genome shotgun (WGS) entry which is preliminary data.</text>
</comment>
<keyword evidence="2" id="KW-1185">Reference proteome</keyword>
<evidence type="ECO:0000313" key="2">
    <source>
        <dbReference type="Proteomes" id="UP001186944"/>
    </source>
</evidence>
<dbReference type="Gene3D" id="2.60.120.260">
    <property type="entry name" value="Galactose-binding domain-like"/>
    <property type="match status" value="1"/>
</dbReference>
<dbReference type="Proteomes" id="UP001186944">
    <property type="component" value="Unassembled WGS sequence"/>
</dbReference>
<organism evidence="1 2">
    <name type="scientific">Pinctada imbricata</name>
    <name type="common">Atlantic pearl-oyster</name>
    <name type="synonym">Pinctada martensii</name>
    <dbReference type="NCBI Taxonomy" id="66713"/>
    <lineage>
        <taxon>Eukaryota</taxon>
        <taxon>Metazoa</taxon>
        <taxon>Spiralia</taxon>
        <taxon>Lophotrochozoa</taxon>
        <taxon>Mollusca</taxon>
        <taxon>Bivalvia</taxon>
        <taxon>Autobranchia</taxon>
        <taxon>Pteriomorphia</taxon>
        <taxon>Pterioida</taxon>
        <taxon>Pterioidea</taxon>
        <taxon>Pteriidae</taxon>
        <taxon>Pinctada</taxon>
    </lineage>
</organism>
<dbReference type="AlphaFoldDB" id="A0AA88Y536"/>
<protein>
    <submittedName>
        <fullName evidence="1">Uncharacterized protein</fullName>
    </submittedName>
</protein>